<gene>
    <name evidence="2" type="primary">Plxna2_4</name>
    <name evidence="2" type="ORF">EYF80_063734</name>
</gene>
<accession>A0A4Z2EC35</accession>
<dbReference type="GO" id="GO:0005886">
    <property type="term" value="C:plasma membrane"/>
    <property type="evidence" value="ECO:0007669"/>
    <property type="project" value="TreeGrafter"/>
</dbReference>
<comment type="caution">
    <text evidence="2">The sequence shown here is derived from an EMBL/GenBank/DDBJ whole genome shotgun (WGS) entry which is preliminary data.</text>
</comment>
<dbReference type="EMBL" id="SRLO01010918">
    <property type="protein sequence ID" value="TNN26130.1"/>
    <property type="molecule type" value="Genomic_DNA"/>
</dbReference>
<dbReference type="PANTHER" id="PTHR22625:SF37">
    <property type="entry name" value="PLEXIN-A2"/>
    <property type="match status" value="1"/>
</dbReference>
<dbReference type="GO" id="GO:0030334">
    <property type="term" value="P:regulation of cell migration"/>
    <property type="evidence" value="ECO:0007669"/>
    <property type="project" value="TreeGrafter"/>
</dbReference>
<dbReference type="GO" id="GO:0017154">
    <property type="term" value="F:semaphorin receptor activity"/>
    <property type="evidence" value="ECO:0007669"/>
    <property type="project" value="InterPro"/>
</dbReference>
<sequence length="129" mass="14459">MNRGALPLVSQVSDRCVVALVPKQMSSFNIHCSASFPRSISRYGVDVPFRSTPTSPDSPHSRVPMLTPDLESGVKVWHLVKNHDHGDQKEGERGSKMVSEIYLTRLLATKVPRRVSSSKTISVFFFFRD</sequence>
<evidence type="ECO:0000313" key="3">
    <source>
        <dbReference type="Proteomes" id="UP000314294"/>
    </source>
</evidence>
<keyword evidence="3" id="KW-1185">Reference proteome</keyword>
<proteinExistence type="predicted"/>
<evidence type="ECO:0000313" key="2">
    <source>
        <dbReference type="EMBL" id="TNN26130.1"/>
    </source>
</evidence>
<dbReference type="PANTHER" id="PTHR22625">
    <property type="entry name" value="PLEXIN"/>
    <property type="match status" value="1"/>
</dbReference>
<reference evidence="2 3" key="1">
    <citation type="submission" date="2019-03" db="EMBL/GenBank/DDBJ databases">
        <title>First draft genome of Liparis tanakae, snailfish: a comprehensive survey of snailfish specific genes.</title>
        <authorList>
            <person name="Kim W."/>
            <person name="Song I."/>
            <person name="Jeong J.-H."/>
            <person name="Kim D."/>
            <person name="Kim S."/>
            <person name="Ryu S."/>
            <person name="Song J.Y."/>
            <person name="Lee S.K."/>
        </authorList>
    </citation>
    <scope>NUCLEOTIDE SEQUENCE [LARGE SCALE GENOMIC DNA]</scope>
    <source>
        <tissue evidence="2">Muscle</tissue>
    </source>
</reference>
<dbReference type="AlphaFoldDB" id="A0A4Z2EC35"/>
<name>A0A4Z2EC35_9TELE</name>
<dbReference type="InterPro" id="IPR031148">
    <property type="entry name" value="Plexin"/>
</dbReference>
<dbReference type="InterPro" id="IPR013548">
    <property type="entry name" value="Plexin_cytoplasmic_RasGAP_dom"/>
</dbReference>
<organism evidence="2 3">
    <name type="scientific">Liparis tanakae</name>
    <name type="common">Tanaka's snailfish</name>
    <dbReference type="NCBI Taxonomy" id="230148"/>
    <lineage>
        <taxon>Eukaryota</taxon>
        <taxon>Metazoa</taxon>
        <taxon>Chordata</taxon>
        <taxon>Craniata</taxon>
        <taxon>Vertebrata</taxon>
        <taxon>Euteleostomi</taxon>
        <taxon>Actinopterygii</taxon>
        <taxon>Neopterygii</taxon>
        <taxon>Teleostei</taxon>
        <taxon>Neoteleostei</taxon>
        <taxon>Acanthomorphata</taxon>
        <taxon>Eupercaria</taxon>
        <taxon>Perciformes</taxon>
        <taxon>Cottioidei</taxon>
        <taxon>Cottales</taxon>
        <taxon>Liparidae</taxon>
        <taxon>Liparis</taxon>
    </lineage>
</organism>
<feature type="domain" description="Plexin cytoplasmic RasGAP" evidence="1">
    <location>
        <begin position="50"/>
        <end position="111"/>
    </location>
</feature>
<evidence type="ECO:0000259" key="1">
    <source>
        <dbReference type="Pfam" id="PF08337"/>
    </source>
</evidence>
<dbReference type="Proteomes" id="UP000314294">
    <property type="component" value="Unassembled WGS sequence"/>
</dbReference>
<dbReference type="GO" id="GO:0002116">
    <property type="term" value="C:semaphorin receptor complex"/>
    <property type="evidence" value="ECO:0007669"/>
    <property type="project" value="TreeGrafter"/>
</dbReference>
<dbReference type="Gene3D" id="3.10.20.90">
    <property type="entry name" value="Phosphatidylinositol 3-kinase Catalytic Subunit, Chain A, domain 1"/>
    <property type="match status" value="1"/>
</dbReference>
<protein>
    <submittedName>
        <fullName evidence="2">Plexin-A2</fullName>
    </submittedName>
</protein>
<dbReference type="Pfam" id="PF08337">
    <property type="entry name" value="Plexin_cytopl"/>
    <property type="match status" value="1"/>
</dbReference>
<dbReference type="OrthoDB" id="125363at2759"/>